<dbReference type="eggNOG" id="COG2274">
    <property type="taxonomic scope" value="Bacteria"/>
</dbReference>
<organism evidence="11 12">
    <name type="scientific">Cellvibrio japonicus (strain Ueda107)</name>
    <name type="common">Pseudomonas fluorescens subsp. cellulosa</name>
    <dbReference type="NCBI Taxonomy" id="498211"/>
    <lineage>
        <taxon>Bacteria</taxon>
        <taxon>Pseudomonadati</taxon>
        <taxon>Pseudomonadota</taxon>
        <taxon>Gammaproteobacteria</taxon>
        <taxon>Cellvibrionales</taxon>
        <taxon>Cellvibrionaceae</taxon>
        <taxon>Cellvibrio</taxon>
    </lineage>
</organism>
<feature type="domain" description="ABC transporter" evidence="8">
    <location>
        <begin position="468"/>
        <end position="680"/>
    </location>
</feature>
<dbReference type="SUPFAM" id="SSF90123">
    <property type="entry name" value="ABC transporter transmembrane region"/>
    <property type="match status" value="1"/>
</dbReference>
<dbReference type="PROSITE" id="PS50990">
    <property type="entry name" value="PEPTIDASE_C39"/>
    <property type="match status" value="1"/>
</dbReference>
<dbReference type="Pfam" id="PF00664">
    <property type="entry name" value="ABC_membrane"/>
    <property type="match status" value="1"/>
</dbReference>
<dbReference type="SMART" id="SM00382">
    <property type="entry name" value="AAA"/>
    <property type="match status" value="1"/>
</dbReference>
<dbReference type="PANTHER" id="PTHR24221">
    <property type="entry name" value="ATP-BINDING CASSETTE SUB-FAMILY B"/>
    <property type="match status" value="1"/>
</dbReference>
<dbReference type="Gene3D" id="3.40.50.300">
    <property type="entry name" value="P-loop containing nucleotide triphosphate hydrolases"/>
    <property type="match status" value="1"/>
</dbReference>
<dbReference type="InterPro" id="IPR039421">
    <property type="entry name" value="Type_1_exporter"/>
</dbReference>
<reference evidence="11 12" key="1">
    <citation type="journal article" date="2008" name="J. Bacteriol.">
        <title>Insights into plant cell wall degradation from the genome sequence of the soil bacterium Cellvibrio japonicus.</title>
        <authorList>
            <person name="Deboy R.T."/>
            <person name="Mongodin E.F."/>
            <person name="Fouts D.E."/>
            <person name="Tailford L.E."/>
            <person name="Khouri H."/>
            <person name="Emerson J.B."/>
            <person name="Mohamoud Y."/>
            <person name="Watkins K."/>
            <person name="Henrissat B."/>
            <person name="Gilbert H.J."/>
            <person name="Nelson K.E."/>
        </authorList>
    </citation>
    <scope>NUCLEOTIDE SEQUENCE [LARGE SCALE GENOMIC DNA]</scope>
    <source>
        <strain evidence="11 12">Ueda107</strain>
    </source>
</reference>
<evidence type="ECO:0000313" key="12">
    <source>
        <dbReference type="Proteomes" id="UP000001036"/>
    </source>
</evidence>
<dbReference type="InterPro" id="IPR027417">
    <property type="entry name" value="P-loop_NTPase"/>
</dbReference>
<protein>
    <submittedName>
        <fullName evidence="11">ABC transporter, ATP-binding protein</fullName>
    </submittedName>
</protein>
<comment type="subcellular location">
    <subcellularLocation>
        <location evidence="1">Cell membrane</location>
        <topology evidence="1">Multi-pass membrane protein</topology>
    </subcellularLocation>
</comment>
<dbReference type="AlphaFoldDB" id="B3PH65"/>
<dbReference type="Pfam" id="PF03412">
    <property type="entry name" value="Peptidase_C39"/>
    <property type="match status" value="1"/>
</dbReference>
<dbReference type="OrthoDB" id="9806127at2"/>
<dbReference type="GO" id="GO:0005886">
    <property type="term" value="C:plasma membrane"/>
    <property type="evidence" value="ECO:0007669"/>
    <property type="project" value="UniProtKB-SubCell"/>
</dbReference>
<feature type="transmembrane region" description="Helical" evidence="7">
    <location>
        <begin position="296"/>
        <end position="314"/>
    </location>
</feature>
<dbReference type="GO" id="GO:0006508">
    <property type="term" value="P:proteolysis"/>
    <property type="evidence" value="ECO:0007669"/>
    <property type="project" value="InterPro"/>
</dbReference>
<dbReference type="PANTHER" id="PTHR24221:SF606">
    <property type="entry name" value="COLICIN V SECRETION-PROCESSING ATP-BINDING PROTEIN"/>
    <property type="match status" value="1"/>
</dbReference>
<evidence type="ECO:0000256" key="4">
    <source>
        <dbReference type="ARBA" id="ARBA00022840"/>
    </source>
</evidence>
<evidence type="ECO:0000256" key="2">
    <source>
        <dbReference type="ARBA" id="ARBA00022692"/>
    </source>
</evidence>
<evidence type="ECO:0000256" key="5">
    <source>
        <dbReference type="ARBA" id="ARBA00022989"/>
    </source>
</evidence>
<evidence type="ECO:0000259" key="8">
    <source>
        <dbReference type="PROSITE" id="PS50893"/>
    </source>
</evidence>
<keyword evidence="3" id="KW-0547">Nucleotide-binding</keyword>
<feature type="domain" description="Peptidase C39" evidence="10">
    <location>
        <begin position="7"/>
        <end position="126"/>
    </location>
</feature>
<feature type="transmembrane region" description="Helical" evidence="7">
    <location>
        <begin position="14"/>
        <end position="31"/>
    </location>
</feature>
<keyword evidence="2 7" id="KW-0812">Transmembrane</keyword>
<evidence type="ECO:0000259" key="10">
    <source>
        <dbReference type="PROSITE" id="PS50990"/>
    </source>
</evidence>
<dbReference type="InterPro" id="IPR011527">
    <property type="entry name" value="ABC1_TM_dom"/>
</dbReference>
<dbReference type="InterPro" id="IPR003593">
    <property type="entry name" value="AAA+_ATPase"/>
</dbReference>
<evidence type="ECO:0000256" key="6">
    <source>
        <dbReference type="ARBA" id="ARBA00023136"/>
    </source>
</evidence>
<dbReference type="PROSITE" id="PS50893">
    <property type="entry name" value="ABC_TRANSPORTER_2"/>
    <property type="match status" value="1"/>
</dbReference>
<feature type="transmembrane region" description="Helical" evidence="7">
    <location>
        <begin position="194"/>
        <end position="214"/>
    </location>
</feature>
<dbReference type="InterPro" id="IPR003439">
    <property type="entry name" value="ABC_transporter-like_ATP-bd"/>
</dbReference>
<dbReference type="MEROPS" id="C39.005"/>
<accession>B3PH65</accession>
<dbReference type="STRING" id="498211.CJA_0262"/>
<dbReference type="Pfam" id="PF00005">
    <property type="entry name" value="ABC_tran"/>
    <property type="match status" value="1"/>
</dbReference>
<feature type="transmembrane region" description="Helical" evidence="7">
    <location>
        <begin position="160"/>
        <end position="182"/>
    </location>
</feature>
<dbReference type="InterPro" id="IPR017871">
    <property type="entry name" value="ABC_transporter-like_CS"/>
</dbReference>
<dbReference type="InterPro" id="IPR005074">
    <property type="entry name" value="Peptidase_C39"/>
</dbReference>
<dbReference type="Gene3D" id="3.90.70.10">
    <property type="entry name" value="Cysteine proteinases"/>
    <property type="match status" value="1"/>
</dbReference>
<feature type="domain" description="ABC transmembrane type-1" evidence="9">
    <location>
        <begin position="164"/>
        <end position="439"/>
    </location>
</feature>
<feature type="transmembrane region" description="Helical" evidence="7">
    <location>
        <begin position="272"/>
        <end position="290"/>
    </location>
</feature>
<keyword evidence="12" id="KW-1185">Reference proteome</keyword>
<dbReference type="GO" id="GO:0016887">
    <property type="term" value="F:ATP hydrolysis activity"/>
    <property type="evidence" value="ECO:0007669"/>
    <property type="project" value="InterPro"/>
</dbReference>
<evidence type="ECO:0000313" key="11">
    <source>
        <dbReference type="EMBL" id="ACE85142.1"/>
    </source>
</evidence>
<dbReference type="GO" id="GO:0034040">
    <property type="term" value="F:ATPase-coupled lipid transmembrane transporter activity"/>
    <property type="evidence" value="ECO:0007669"/>
    <property type="project" value="TreeGrafter"/>
</dbReference>
<dbReference type="CDD" id="cd03228">
    <property type="entry name" value="ABCC_MRP_Like"/>
    <property type="match status" value="1"/>
</dbReference>
<dbReference type="Proteomes" id="UP000001036">
    <property type="component" value="Chromosome"/>
</dbReference>
<gene>
    <name evidence="11" type="ordered locus">CJA_0262</name>
</gene>
<dbReference type="KEGG" id="cja:CJA_0262"/>
<dbReference type="SUPFAM" id="SSF52540">
    <property type="entry name" value="P-loop containing nucleoside triphosphate hydrolases"/>
    <property type="match status" value="1"/>
</dbReference>
<dbReference type="GO" id="GO:0008233">
    <property type="term" value="F:peptidase activity"/>
    <property type="evidence" value="ECO:0007669"/>
    <property type="project" value="InterPro"/>
</dbReference>
<evidence type="ECO:0000256" key="1">
    <source>
        <dbReference type="ARBA" id="ARBA00004651"/>
    </source>
</evidence>
<dbReference type="HOGENOM" id="CLU_000604_84_3_6"/>
<dbReference type="GO" id="GO:0005524">
    <property type="term" value="F:ATP binding"/>
    <property type="evidence" value="ECO:0007669"/>
    <property type="project" value="UniProtKB-KW"/>
</dbReference>
<dbReference type="EMBL" id="CP000934">
    <property type="protein sequence ID" value="ACE85142.1"/>
    <property type="molecule type" value="Genomic_DNA"/>
</dbReference>
<evidence type="ECO:0000256" key="7">
    <source>
        <dbReference type="SAM" id="Phobius"/>
    </source>
</evidence>
<sequence>MISPVYQSESSDCGFAAIAMILNFYGLNIKLSDLRNHLRDRPYGISAREIIYLSNKYDINSRALRIDLADLTKIKLPAILHWNMNHYVVLERIQSGEATIYDPAYGKRVVKQKELNESFTGICFEFSPSPNIKPIQQGKNRIIPDYLHLIIKNIASFKKIAIPIILISIATQLLVAYFPTIVQRSIDDPNPGNTMLWAAIIFGMWLLPGISEYVRSNLLSHFSVRVNLQLGKLFVRKLILLNADYFKRRSTGSILTRIDSIAEVRKLISNEFLSIFIDSIFLCTSIFFLVKYNYQFALITVSGCLLILLIYLVNKKEIRECLYRQLDYQSKSNSNLLETIQSIESIRATGSEELRYHQWLNLTYESAKAEIKSSQLYARIDFFRQLSTAIELSLLTFLIITFSKSGLITIGAIAAIYSLRMTFNSRFVSLIDNITGLNLIAIHLSRLDDILDSLSNGDDNADIKHGALTIKNVSFSYGIKNILSNANLRIYPGEHIVITGESGIGKSTFIKIVSGNLLPENGQVFIDDNEVNADNYRSIQKHMGIVSQGETHIFEGTFEDNITMFDPSPDESYFDQIIKTCLLDDVLSNLPSGKKSMMVNGTVLSGGQLQRLVLARALYKKPKILILDEATSNLDAGTEEKLMQNIIGLKMTTISITHRSSILGFSDRCFELKNSTLREI</sequence>
<dbReference type="PROSITE" id="PS50929">
    <property type="entry name" value="ABC_TM1F"/>
    <property type="match status" value="1"/>
</dbReference>
<dbReference type="GO" id="GO:0140359">
    <property type="term" value="F:ABC-type transporter activity"/>
    <property type="evidence" value="ECO:0007669"/>
    <property type="project" value="InterPro"/>
</dbReference>
<dbReference type="Gene3D" id="1.20.1560.10">
    <property type="entry name" value="ABC transporter type 1, transmembrane domain"/>
    <property type="match status" value="1"/>
</dbReference>
<keyword evidence="5 7" id="KW-1133">Transmembrane helix</keyword>
<dbReference type="PROSITE" id="PS00211">
    <property type="entry name" value="ABC_TRANSPORTER_1"/>
    <property type="match status" value="1"/>
</dbReference>
<dbReference type="RefSeq" id="WP_012485945.1">
    <property type="nucleotide sequence ID" value="NC_010995.1"/>
</dbReference>
<proteinExistence type="predicted"/>
<dbReference type="InterPro" id="IPR036640">
    <property type="entry name" value="ABC1_TM_sf"/>
</dbReference>
<evidence type="ECO:0000256" key="3">
    <source>
        <dbReference type="ARBA" id="ARBA00022741"/>
    </source>
</evidence>
<keyword evidence="4 11" id="KW-0067">ATP-binding</keyword>
<name>B3PH65_CELJU</name>
<feature type="transmembrane region" description="Helical" evidence="7">
    <location>
        <begin position="394"/>
        <end position="419"/>
    </location>
</feature>
<keyword evidence="6 7" id="KW-0472">Membrane</keyword>
<evidence type="ECO:0000259" key="9">
    <source>
        <dbReference type="PROSITE" id="PS50929"/>
    </source>
</evidence>